<accession>A0A506URY5</accession>
<reference evidence="2 3" key="1">
    <citation type="submission" date="2019-03" db="EMBL/GenBank/DDBJ databases">
        <title>The complete genome sequence of Neokomagataea sp. Jb2 NBRC113641.</title>
        <authorList>
            <person name="Chua K.-O."/>
            <person name="Chan K.-G."/>
            <person name="See-Too W.-S."/>
        </authorList>
    </citation>
    <scope>NUCLEOTIDE SEQUENCE [LARGE SCALE GENOMIC DNA]</scope>
    <source>
        <strain evidence="2 3">Jb2</strain>
    </source>
</reference>
<keyword evidence="3" id="KW-1185">Reference proteome</keyword>
<dbReference type="EMBL" id="SORZ01000001">
    <property type="protein sequence ID" value="TPW36115.1"/>
    <property type="molecule type" value="Genomic_DNA"/>
</dbReference>
<dbReference type="Gene3D" id="2.40.40.10">
    <property type="entry name" value="RlpA-like domain"/>
    <property type="match status" value="1"/>
</dbReference>
<sequence length="85" mass="9346">MAIDRRYVPFATPVWVETQVPDPRTGGLTPWHHIVFAQDTGTDIRGPGRADLFMGHGPMAPWIAGHLRSAGRMVVLVPLPPARPQ</sequence>
<comment type="caution">
    <text evidence="2">The sequence shown here is derived from an EMBL/GenBank/DDBJ whole genome shotgun (WGS) entry which is preliminary data.</text>
</comment>
<protein>
    <recommendedName>
        <fullName evidence="1">3D domain-containing protein</fullName>
    </recommendedName>
</protein>
<name>A0A506URY5_9PROT</name>
<dbReference type="PANTHER" id="PTHR30124">
    <property type="entry name" value="MEMBRANE-BOUND LYTIC MUREIN TRANSGLYCOSYLASE A"/>
    <property type="match status" value="1"/>
</dbReference>
<dbReference type="GO" id="GO:0019867">
    <property type="term" value="C:outer membrane"/>
    <property type="evidence" value="ECO:0007669"/>
    <property type="project" value="InterPro"/>
</dbReference>
<dbReference type="AlphaFoldDB" id="A0A506URY5"/>
<feature type="domain" description="3D" evidence="1">
    <location>
        <begin position="1"/>
        <end position="76"/>
    </location>
</feature>
<dbReference type="Pfam" id="PF06725">
    <property type="entry name" value="3D"/>
    <property type="match status" value="1"/>
</dbReference>
<dbReference type="GO" id="GO:0008933">
    <property type="term" value="F:peptidoglycan lytic transglycosylase activity"/>
    <property type="evidence" value="ECO:0007669"/>
    <property type="project" value="TreeGrafter"/>
</dbReference>
<dbReference type="SUPFAM" id="SSF50685">
    <property type="entry name" value="Barwin-like endoglucanases"/>
    <property type="match status" value="1"/>
</dbReference>
<organism evidence="2 3">
    <name type="scientific">Oecophyllibacter saccharovorans</name>
    <dbReference type="NCBI Taxonomy" id="2558360"/>
    <lineage>
        <taxon>Bacteria</taxon>
        <taxon>Pseudomonadati</taxon>
        <taxon>Pseudomonadota</taxon>
        <taxon>Alphaproteobacteria</taxon>
        <taxon>Acetobacterales</taxon>
        <taxon>Acetobacteraceae</taxon>
        <taxon>Oecophyllibacter</taxon>
    </lineage>
</organism>
<dbReference type="Proteomes" id="UP000315037">
    <property type="component" value="Unassembled WGS sequence"/>
</dbReference>
<proteinExistence type="predicted"/>
<dbReference type="InterPro" id="IPR036908">
    <property type="entry name" value="RlpA-like_sf"/>
</dbReference>
<dbReference type="PANTHER" id="PTHR30124:SF0">
    <property type="entry name" value="MEMBRANE-BOUND LYTIC MUREIN TRANSGLYCOSYLASE A"/>
    <property type="match status" value="1"/>
</dbReference>
<evidence type="ECO:0000313" key="2">
    <source>
        <dbReference type="EMBL" id="TPW36115.1"/>
    </source>
</evidence>
<dbReference type="GO" id="GO:0004553">
    <property type="term" value="F:hydrolase activity, hydrolyzing O-glycosyl compounds"/>
    <property type="evidence" value="ECO:0007669"/>
    <property type="project" value="InterPro"/>
</dbReference>
<dbReference type="CDD" id="cd14485">
    <property type="entry name" value="mltA_like_LT_A"/>
    <property type="match status" value="1"/>
</dbReference>
<dbReference type="GO" id="GO:0009254">
    <property type="term" value="P:peptidoglycan turnover"/>
    <property type="evidence" value="ECO:0007669"/>
    <property type="project" value="InterPro"/>
</dbReference>
<evidence type="ECO:0000313" key="3">
    <source>
        <dbReference type="Proteomes" id="UP000315037"/>
    </source>
</evidence>
<dbReference type="InterPro" id="IPR010611">
    <property type="entry name" value="3D_dom"/>
</dbReference>
<dbReference type="GO" id="GO:0009253">
    <property type="term" value="P:peptidoglycan catabolic process"/>
    <property type="evidence" value="ECO:0007669"/>
    <property type="project" value="TreeGrafter"/>
</dbReference>
<evidence type="ECO:0000259" key="1">
    <source>
        <dbReference type="Pfam" id="PF06725"/>
    </source>
</evidence>
<dbReference type="InterPro" id="IPR026044">
    <property type="entry name" value="MltA"/>
</dbReference>
<gene>
    <name evidence="2" type="ORF">E3202_00400</name>
</gene>